<reference evidence="2" key="1">
    <citation type="submission" date="2022-01" db="EMBL/GenBank/DDBJ databases">
        <title>Novel bile acid biosynthetic pathways are enriched in the microbiome of centenarians.</title>
        <authorList>
            <person name="Sato Y."/>
            <person name="Atarashi K."/>
            <person name="Plichta R.D."/>
            <person name="Arai Y."/>
            <person name="Sasajima S."/>
            <person name="Kearney M.S."/>
            <person name="Suda W."/>
            <person name="Takeshita K."/>
            <person name="Sasaki T."/>
            <person name="Okamoto S."/>
            <person name="Skelly N.A."/>
            <person name="Okamura Y."/>
            <person name="Vlamakis H."/>
            <person name="Li Y."/>
            <person name="Tanoue T."/>
            <person name="Takei H."/>
            <person name="Nittono H."/>
            <person name="Narushima S."/>
            <person name="Irie J."/>
            <person name="Itoh H."/>
            <person name="Moriya K."/>
            <person name="Sugiura Y."/>
            <person name="Suematsu M."/>
            <person name="Moritoki N."/>
            <person name="Shibata S."/>
            <person name="Littman R.D."/>
            <person name="Fischbach A.M."/>
            <person name="Uwamino Y."/>
            <person name="Inoue T."/>
            <person name="Honda A."/>
            <person name="Hattori M."/>
            <person name="Murai T."/>
            <person name="Xavier J.R."/>
            <person name="Hirose N."/>
            <person name="Honda K."/>
        </authorList>
    </citation>
    <scope>NUCLEOTIDE SEQUENCE</scope>
    <source>
        <strain evidence="2">CE91-St16</strain>
    </source>
</reference>
<feature type="domain" description="DUF4143" evidence="1">
    <location>
        <begin position="3"/>
        <end position="69"/>
    </location>
</feature>
<evidence type="ECO:0000313" key="2">
    <source>
        <dbReference type="EMBL" id="GKI19635.1"/>
    </source>
</evidence>
<dbReference type="Pfam" id="PF13635">
    <property type="entry name" value="DUF4143"/>
    <property type="match status" value="1"/>
</dbReference>
<accession>A0AA37KP70</accession>
<name>A0AA37KP70_9BACT</name>
<gene>
    <name evidence="2" type="ORF">CE91St16_25430</name>
</gene>
<dbReference type="AlphaFoldDB" id="A0AA37KP70"/>
<protein>
    <recommendedName>
        <fullName evidence="1">DUF4143 domain-containing protein</fullName>
    </recommendedName>
</protein>
<sequence length="76" mass="8213">MAQLPAEVLWTENPLYTEFKGAMAENMVLQSLAAHFDAMPRYWTSEGIAEVDFLPQNGTALLPAEVKSGTRSAAGA</sequence>
<dbReference type="InterPro" id="IPR025420">
    <property type="entry name" value="DUF4143"/>
</dbReference>
<proteinExistence type="predicted"/>
<evidence type="ECO:0000259" key="1">
    <source>
        <dbReference type="Pfam" id="PF13635"/>
    </source>
</evidence>
<comment type="caution">
    <text evidence="2">The sequence shown here is derived from an EMBL/GenBank/DDBJ whole genome shotgun (WGS) entry which is preliminary data.</text>
</comment>
<evidence type="ECO:0000313" key="3">
    <source>
        <dbReference type="Proteomes" id="UP001055105"/>
    </source>
</evidence>
<dbReference type="EMBL" id="BQOL01000002">
    <property type="protein sequence ID" value="GKI19635.1"/>
    <property type="molecule type" value="Genomic_DNA"/>
</dbReference>
<organism evidence="2 3">
    <name type="scientific">Alistipes finegoldii</name>
    <dbReference type="NCBI Taxonomy" id="214856"/>
    <lineage>
        <taxon>Bacteria</taxon>
        <taxon>Pseudomonadati</taxon>
        <taxon>Bacteroidota</taxon>
        <taxon>Bacteroidia</taxon>
        <taxon>Bacteroidales</taxon>
        <taxon>Rikenellaceae</taxon>
        <taxon>Alistipes</taxon>
    </lineage>
</organism>
<dbReference type="Proteomes" id="UP001055105">
    <property type="component" value="Unassembled WGS sequence"/>
</dbReference>